<dbReference type="Gene3D" id="3.90.180.10">
    <property type="entry name" value="Medium-chain alcohol dehydrogenases, catalytic domain"/>
    <property type="match status" value="1"/>
</dbReference>
<keyword evidence="4" id="KW-1185">Reference proteome</keyword>
<evidence type="ECO:0000259" key="3">
    <source>
        <dbReference type="SMART" id="SM00829"/>
    </source>
</evidence>
<accession>A0A6P6RYA9</accession>
<keyword evidence="1" id="KW-0521">NADP</keyword>
<name>A0A6P6RYA9_9EIME</name>
<dbReference type="SUPFAM" id="SSF51735">
    <property type="entry name" value="NAD(P)-binding Rossmann-fold domains"/>
    <property type="match status" value="1"/>
</dbReference>
<gene>
    <name evidence="5" type="primary">LOC34621832</name>
</gene>
<dbReference type="PANTHER" id="PTHR48106">
    <property type="entry name" value="QUINONE OXIDOREDUCTASE PIG3-RELATED"/>
    <property type="match status" value="1"/>
</dbReference>
<dbReference type="OrthoDB" id="346651at2759"/>
<dbReference type="SUPFAM" id="SSF50129">
    <property type="entry name" value="GroES-like"/>
    <property type="match status" value="1"/>
</dbReference>
<dbReference type="Gene3D" id="3.40.50.720">
    <property type="entry name" value="NAD(P)-binding Rossmann-like Domain"/>
    <property type="match status" value="1"/>
</dbReference>
<dbReference type="SMART" id="SM00829">
    <property type="entry name" value="PKS_ER"/>
    <property type="match status" value="1"/>
</dbReference>
<dbReference type="InterPro" id="IPR036291">
    <property type="entry name" value="NAD(P)-bd_dom_sf"/>
</dbReference>
<dbReference type="RefSeq" id="XP_026192382.1">
    <property type="nucleotide sequence ID" value="XM_026336597.1"/>
</dbReference>
<dbReference type="Proteomes" id="UP000515125">
    <property type="component" value="Unplaced"/>
</dbReference>
<evidence type="ECO:0000256" key="2">
    <source>
        <dbReference type="ARBA" id="ARBA00023002"/>
    </source>
</evidence>
<dbReference type="GeneID" id="34621832"/>
<feature type="domain" description="Enoyl reductase (ER)" evidence="3">
    <location>
        <begin position="1"/>
        <end position="292"/>
    </location>
</feature>
<reference evidence="5" key="1">
    <citation type="submission" date="2025-08" db="UniProtKB">
        <authorList>
            <consortium name="RefSeq"/>
        </authorList>
    </citation>
    <scope>IDENTIFICATION</scope>
</reference>
<dbReference type="Pfam" id="PF00107">
    <property type="entry name" value="ADH_zinc_N"/>
    <property type="match status" value="1"/>
</dbReference>
<organism evidence="4 5">
    <name type="scientific">Cyclospora cayetanensis</name>
    <dbReference type="NCBI Taxonomy" id="88456"/>
    <lineage>
        <taxon>Eukaryota</taxon>
        <taxon>Sar</taxon>
        <taxon>Alveolata</taxon>
        <taxon>Apicomplexa</taxon>
        <taxon>Conoidasida</taxon>
        <taxon>Coccidia</taxon>
        <taxon>Eucoccidiorida</taxon>
        <taxon>Eimeriorina</taxon>
        <taxon>Eimeriidae</taxon>
        <taxon>Cyclospora</taxon>
    </lineage>
</organism>
<evidence type="ECO:0000313" key="5">
    <source>
        <dbReference type="RefSeq" id="XP_026192382.1"/>
    </source>
</evidence>
<sequence length="305" mass="32129">MDLMQKAGKYPPPQGATDILGPEAAGVVVSGSTFPYGTPVACLLPGGGYAEYVAASPELCFPIPSNLTVEEAACIPENWITAYQLLQEVGGLTDFPANGGKPSGVKSILVYAAASGVGVALLQIIRAFLPGAKVLAVAGTPEKLQCAENLGAAVSLNYKLLGDTLGDEALKRTDGQGVDLVLDCVGASLWEQTVKALRVDGTWILYGSLGGHRLSFSLASLLQKRLRLLSTTLRSRSESYQKELVANFKQDILPKLADGTLKVVVDRTFGAEEAEEAHQRLQESANIGKVVIILDRAIASLHGTP</sequence>
<protein>
    <submittedName>
        <fullName evidence="5">Quinone oxidoreductase PIG3</fullName>
    </submittedName>
</protein>
<dbReference type="PANTHER" id="PTHR48106:SF18">
    <property type="entry name" value="QUINONE OXIDOREDUCTASE PIG3"/>
    <property type="match status" value="1"/>
</dbReference>
<dbReference type="GO" id="GO:0016651">
    <property type="term" value="F:oxidoreductase activity, acting on NAD(P)H"/>
    <property type="evidence" value="ECO:0007669"/>
    <property type="project" value="TreeGrafter"/>
</dbReference>
<dbReference type="InterPro" id="IPR020843">
    <property type="entry name" value="ER"/>
</dbReference>
<keyword evidence="2" id="KW-0560">Oxidoreductase</keyword>
<dbReference type="AlphaFoldDB" id="A0A6P6RYA9"/>
<dbReference type="GO" id="GO:0070402">
    <property type="term" value="F:NADPH binding"/>
    <property type="evidence" value="ECO:0007669"/>
    <property type="project" value="TreeGrafter"/>
</dbReference>
<evidence type="ECO:0000256" key="1">
    <source>
        <dbReference type="ARBA" id="ARBA00022857"/>
    </source>
</evidence>
<evidence type="ECO:0000313" key="4">
    <source>
        <dbReference type="Proteomes" id="UP000515125"/>
    </source>
</evidence>
<dbReference type="InterPro" id="IPR011032">
    <property type="entry name" value="GroES-like_sf"/>
</dbReference>
<proteinExistence type="predicted"/>
<dbReference type="InterPro" id="IPR013149">
    <property type="entry name" value="ADH-like_C"/>
</dbReference>